<dbReference type="EMBL" id="CAJSTJ010000044">
    <property type="protein sequence ID" value="CAG7555208.1"/>
    <property type="molecule type" value="Genomic_DNA"/>
</dbReference>
<feature type="compositionally biased region" description="Polar residues" evidence="1">
    <location>
        <begin position="1"/>
        <end position="16"/>
    </location>
</feature>
<organism evidence="2 3">
    <name type="scientific">Fusarium equiseti</name>
    <name type="common">Fusarium scirpi</name>
    <dbReference type="NCBI Taxonomy" id="61235"/>
    <lineage>
        <taxon>Eukaryota</taxon>
        <taxon>Fungi</taxon>
        <taxon>Dikarya</taxon>
        <taxon>Ascomycota</taxon>
        <taxon>Pezizomycotina</taxon>
        <taxon>Sordariomycetes</taxon>
        <taxon>Hypocreomycetidae</taxon>
        <taxon>Hypocreales</taxon>
        <taxon>Nectriaceae</taxon>
        <taxon>Fusarium</taxon>
        <taxon>Fusarium incarnatum-equiseti species complex</taxon>
    </lineage>
</organism>
<accession>A0A8J2IRJ4</accession>
<sequence length="149" mass="16926">MPAGQTRASFDATSRRSSSKAHQLLREYRQSTHKPTIKTPFNMSDCAYNNNGGGGHGGVSSAGATSLRIQHLPRRIDLVEDSYVHMLRAVPEVDQTIDLIEYTEVEVAGEAKRKGKETREEKKEDMKKKWDNRGFFEHTNFFALRDEII</sequence>
<evidence type="ECO:0000313" key="2">
    <source>
        <dbReference type="EMBL" id="CAG7555208.1"/>
    </source>
</evidence>
<proteinExistence type="predicted"/>
<feature type="region of interest" description="Disordered" evidence="1">
    <location>
        <begin position="1"/>
        <end position="22"/>
    </location>
</feature>
<name>A0A8J2IRJ4_FUSEQ</name>
<gene>
    <name evidence="2" type="ORF">FEQUK3_LOCUS931</name>
</gene>
<dbReference type="Proteomes" id="UP000693738">
    <property type="component" value="Unassembled WGS sequence"/>
</dbReference>
<evidence type="ECO:0000256" key="1">
    <source>
        <dbReference type="SAM" id="MobiDB-lite"/>
    </source>
</evidence>
<dbReference type="AlphaFoldDB" id="A0A8J2IRJ4"/>
<reference evidence="2" key="1">
    <citation type="submission" date="2021-05" db="EMBL/GenBank/DDBJ databases">
        <authorList>
            <person name="Khan N."/>
        </authorList>
    </citation>
    <scope>NUCLEOTIDE SEQUENCE</scope>
</reference>
<protein>
    <submittedName>
        <fullName evidence="2">Uncharacterized protein</fullName>
    </submittedName>
</protein>
<evidence type="ECO:0000313" key="3">
    <source>
        <dbReference type="Proteomes" id="UP000693738"/>
    </source>
</evidence>
<comment type="caution">
    <text evidence="2">The sequence shown here is derived from an EMBL/GenBank/DDBJ whole genome shotgun (WGS) entry which is preliminary data.</text>
</comment>